<organism evidence="1 2">
    <name type="scientific">Agrobacterium tumefaciens str. B6</name>
    <dbReference type="NCBI Taxonomy" id="1183423"/>
    <lineage>
        <taxon>Bacteria</taxon>
        <taxon>Pseudomonadati</taxon>
        <taxon>Pseudomonadota</taxon>
        <taxon>Alphaproteobacteria</taxon>
        <taxon>Hyphomicrobiales</taxon>
        <taxon>Rhizobiaceae</taxon>
        <taxon>Rhizobium/Agrobacterium group</taxon>
        <taxon>Agrobacterium</taxon>
        <taxon>Agrobacterium tumefaciens complex</taxon>
    </lineage>
</organism>
<comment type="caution">
    <text evidence="1">The sequence shown here is derived from an EMBL/GenBank/DDBJ whole genome shotgun (WGS) entry which is preliminary data.</text>
</comment>
<protein>
    <submittedName>
        <fullName evidence="1">Uncharacterized protein</fullName>
    </submittedName>
</protein>
<proteinExistence type="predicted"/>
<dbReference type="Proteomes" id="UP000192074">
    <property type="component" value="Unassembled WGS sequence"/>
</dbReference>
<gene>
    <name evidence="1" type="ORF">AGR4A_pAt30067</name>
</gene>
<sequence length="73" mass="8768">MDSEFIRPIPHNLWRNNRLYLWDPYVRTYCDMLWSISSYYRTATLAGGGWREWQSDLKSSYLSISLLLIRTCS</sequence>
<accession>A0A822VDN0</accession>
<evidence type="ECO:0000313" key="1">
    <source>
        <dbReference type="EMBL" id="CVI25252.1"/>
    </source>
</evidence>
<dbReference type="EMBL" id="FCNL01000042">
    <property type="protein sequence ID" value="CVI25252.1"/>
    <property type="molecule type" value="Genomic_DNA"/>
</dbReference>
<reference evidence="1 2" key="1">
    <citation type="submission" date="2016-01" db="EMBL/GenBank/DDBJ databases">
        <authorList>
            <person name="Regsiter A."/>
            <person name="william w."/>
        </authorList>
    </citation>
    <scope>NUCLEOTIDE SEQUENCE [LARGE SCALE GENOMIC DNA]</scope>
    <source>
        <strain evidence="1 2">B6</strain>
    </source>
</reference>
<name>A0A822VDN0_AGRTU</name>
<dbReference type="AlphaFoldDB" id="A0A822VDN0"/>
<evidence type="ECO:0000313" key="2">
    <source>
        <dbReference type="Proteomes" id="UP000192074"/>
    </source>
</evidence>